<accession>A0A2G9S4L1</accession>
<evidence type="ECO:0000313" key="1">
    <source>
        <dbReference type="EMBL" id="PIO35072.1"/>
    </source>
</evidence>
<keyword evidence="2" id="KW-1185">Reference proteome</keyword>
<gene>
    <name evidence="1" type="ORF">AB205_0147560</name>
</gene>
<evidence type="ECO:0000313" key="2">
    <source>
        <dbReference type="Proteomes" id="UP000228934"/>
    </source>
</evidence>
<dbReference type="OrthoDB" id="9927450at2759"/>
<protein>
    <submittedName>
        <fullName evidence="1">Uncharacterized protein</fullName>
    </submittedName>
</protein>
<dbReference type="EMBL" id="KV925308">
    <property type="protein sequence ID" value="PIO35072.1"/>
    <property type="molecule type" value="Genomic_DNA"/>
</dbReference>
<name>A0A2G9S4L1_AQUCT</name>
<dbReference type="AlphaFoldDB" id="A0A2G9S4L1"/>
<organism evidence="1 2">
    <name type="scientific">Aquarana catesbeiana</name>
    <name type="common">American bullfrog</name>
    <name type="synonym">Rana catesbeiana</name>
    <dbReference type="NCBI Taxonomy" id="8400"/>
    <lineage>
        <taxon>Eukaryota</taxon>
        <taxon>Metazoa</taxon>
        <taxon>Chordata</taxon>
        <taxon>Craniata</taxon>
        <taxon>Vertebrata</taxon>
        <taxon>Euteleostomi</taxon>
        <taxon>Amphibia</taxon>
        <taxon>Batrachia</taxon>
        <taxon>Anura</taxon>
        <taxon>Neobatrachia</taxon>
        <taxon>Ranoidea</taxon>
        <taxon>Ranidae</taxon>
        <taxon>Aquarana</taxon>
    </lineage>
</organism>
<proteinExistence type="predicted"/>
<sequence>MLVGCFYNHGCSLVFNFNFSTSPPLYFKWTPVFCRALWFYKRLSFNLLKCKYPDNFIMCFYDTHWSLKTESFKYSITFTTNPENKILTL</sequence>
<dbReference type="Proteomes" id="UP000228934">
    <property type="component" value="Unassembled WGS sequence"/>
</dbReference>
<reference evidence="2" key="1">
    <citation type="journal article" date="2017" name="Nat. Commun.">
        <title>The North American bullfrog draft genome provides insight into hormonal regulation of long noncoding RNA.</title>
        <authorList>
            <person name="Hammond S.A."/>
            <person name="Warren R.L."/>
            <person name="Vandervalk B.P."/>
            <person name="Kucuk E."/>
            <person name="Khan H."/>
            <person name="Gibb E.A."/>
            <person name="Pandoh P."/>
            <person name="Kirk H."/>
            <person name="Zhao Y."/>
            <person name="Jones M."/>
            <person name="Mungall A.J."/>
            <person name="Coope R."/>
            <person name="Pleasance S."/>
            <person name="Moore R.A."/>
            <person name="Holt R.A."/>
            <person name="Round J.M."/>
            <person name="Ohora S."/>
            <person name="Walle B.V."/>
            <person name="Veldhoen N."/>
            <person name="Helbing C.C."/>
            <person name="Birol I."/>
        </authorList>
    </citation>
    <scope>NUCLEOTIDE SEQUENCE [LARGE SCALE GENOMIC DNA]</scope>
</reference>